<comment type="caution">
    <text evidence="2">The sequence shown here is derived from an EMBL/GenBank/DDBJ whole genome shotgun (WGS) entry which is preliminary data.</text>
</comment>
<proteinExistence type="predicted"/>
<dbReference type="Proteomes" id="UP001396334">
    <property type="component" value="Unassembled WGS sequence"/>
</dbReference>
<keyword evidence="3" id="KW-1185">Reference proteome</keyword>
<protein>
    <submittedName>
        <fullName evidence="2">Uncharacterized protein</fullName>
    </submittedName>
</protein>
<feature type="region of interest" description="Disordered" evidence="1">
    <location>
        <begin position="1"/>
        <end position="45"/>
    </location>
</feature>
<gene>
    <name evidence="2" type="ORF">V6N11_044982</name>
</gene>
<reference evidence="2 3" key="1">
    <citation type="journal article" date="2024" name="G3 (Bethesda)">
        <title>Genome assembly of Hibiscus sabdariffa L. provides insights into metabolisms of medicinal natural products.</title>
        <authorList>
            <person name="Kim T."/>
        </authorList>
    </citation>
    <scope>NUCLEOTIDE SEQUENCE [LARGE SCALE GENOMIC DNA]</scope>
    <source>
        <strain evidence="2">TK-2024</strain>
        <tissue evidence="2">Old leaves</tissue>
    </source>
</reference>
<accession>A0ABR2PUG2</accession>
<evidence type="ECO:0000313" key="3">
    <source>
        <dbReference type="Proteomes" id="UP001396334"/>
    </source>
</evidence>
<evidence type="ECO:0000313" key="2">
    <source>
        <dbReference type="EMBL" id="KAK8992090.1"/>
    </source>
</evidence>
<dbReference type="EMBL" id="JBBPBN010000051">
    <property type="protein sequence ID" value="KAK8992090.1"/>
    <property type="molecule type" value="Genomic_DNA"/>
</dbReference>
<organism evidence="2 3">
    <name type="scientific">Hibiscus sabdariffa</name>
    <name type="common">roselle</name>
    <dbReference type="NCBI Taxonomy" id="183260"/>
    <lineage>
        <taxon>Eukaryota</taxon>
        <taxon>Viridiplantae</taxon>
        <taxon>Streptophyta</taxon>
        <taxon>Embryophyta</taxon>
        <taxon>Tracheophyta</taxon>
        <taxon>Spermatophyta</taxon>
        <taxon>Magnoliopsida</taxon>
        <taxon>eudicotyledons</taxon>
        <taxon>Gunneridae</taxon>
        <taxon>Pentapetalae</taxon>
        <taxon>rosids</taxon>
        <taxon>malvids</taxon>
        <taxon>Malvales</taxon>
        <taxon>Malvaceae</taxon>
        <taxon>Malvoideae</taxon>
        <taxon>Hibiscus</taxon>
    </lineage>
</organism>
<name>A0ABR2PUG2_9ROSI</name>
<sequence>MVPPHDVRNDGSAPLEGVGLQVPVPMGSQGADVAETHPASEGEAAGETVQFEHRLPSAVCNNTPLSHPPVATPIVSSANSLPQDTGHCSDTQRESCGEAAGLSNSANTGCDVAGTSALFSGRWENVVNMVRCLI</sequence>
<evidence type="ECO:0000256" key="1">
    <source>
        <dbReference type="SAM" id="MobiDB-lite"/>
    </source>
</evidence>